<evidence type="ECO:0000256" key="2">
    <source>
        <dbReference type="ARBA" id="ARBA00022525"/>
    </source>
</evidence>
<dbReference type="InterPro" id="IPR005795">
    <property type="entry name" value="LolPI"/>
</dbReference>
<evidence type="ECO:0000313" key="6">
    <source>
        <dbReference type="Proteomes" id="UP000323000"/>
    </source>
</evidence>
<dbReference type="InterPro" id="IPR007118">
    <property type="entry name" value="Expan_Lol_pI"/>
</dbReference>
<name>A0A5C7I0R8_9ROSI</name>
<comment type="caution">
    <text evidence="5">The sequence shown here is derived from an EMBL/GenBank/DDBJ whole genome shotgun (WGS) entry which is preliminary data.</text>
</comment>
<comment type="subcellular location">
    <subcellularLocation>
        <location evidence="1">Secreted</location>
    </subcellularLocation>
</comment>
<protein>
    <recommendedName>
        <fullName evidence="4">Expansin-like CBD domain-containing protein</fullName>
    </recommendedName>
</protein>
<dbReference type="SUPFAM" id="SSF49590">
    <property type="entry name" value="PHL pollen allergen"/>
    <property type="match status" value="1"/>
</dbReference>
<dbReference type="Pfam" id="PF01357">
    <property type="entry name" value="Expansin_C"/>
    <property type="match status" value="1"/>
</dbReference>
<dbReference type="PRINTS" id="PR01225">
    <property type="entry name" value="EXPANSNFAMLY"/>
</dbReference>
<sequence length="145" mass="15786">MKWESNNWSPARATWYGTPTGAGSEGGACGYGDAVSQTPFSSVVSAEANIFTNPEKDVESVIRVKCNYPGMAVAFHVDSGSNPYYFATVVEFDDGEGDLATVELQQNRQDNWLTMQRLWGANWKLNSGSPLAAPFSLRLTSGESY</sequence>
<evidence type="ECO:0000256" key="1">
    <source>
        <dbReference type="ARBA" id="ARBA00004613"/>
    </source>
</evidence>
<dbReference type="PANTHER" id="PTHR31692:SF56">
    <property type="entry name" value="EXPANSIN-B2-RELATED"/>
    <property type="match status" value="1"/>
</dbReference>
<keyword evidence="6" id="KW-1185">Reference proteome</keyword>
<dbReference type="SUPFAM" id="SSF50685">
    <property type="entry name" value="Barwin-like endoglucanases"/>
    <property type="match status" value="1"/>
</dbReference>
<dbReference type="Gene3D" id="2.60.40.760">
    <property type="entry name" value="Expansin, cellulose-binding-like domain"/>
    <property type="match status" value="1"/>
</dbReference>
<dbReference type="AlphaFoldDB" id="A0A5C7I0R8"/>
<comment type="similarity">
    <text evidence="3">Belongs to the expansin family.</text>
</comment>
<proteinExistence type="inferred from homology"/>
<evidence type="ECO:0000256" key="3">
    <source>
        <dbReference type="RuleBase" id="RU003460"/>
    </source>
</evidence>
<dbReference type="InterPro" id="IPR036908">
    <property type="entry name" value="RlpA-like_sf"/>
</dbReference>
<reference evidence="6" key="1">
    <citation type="journal article" date="2019" name="Gigascience">
        <title>De novo genome assembly of the endangered Acer yangbiense, a plant species with extremely small populations endemic to Yunnan Province, China.</title>
        <authorList>
            <person name="Yang J."/>
            <person name="Wariss H.M."/>
            <person name="Tao L."/>
            <person name="Zhang R."/>
            <person name="Yun Q."/>
            <person name="Hollingsworth P."/>
            <person name="Dao Z."/>
            <person name="Luo G."/>
            <person name="Guo H."/>
            <person name="Ma Y."/>
            <person name="Sun W."/>
        </authorList>
    </citation>
    <scope>NUCLEOTIDE SEQUENCE [LARGE SCALE GENOMIC DNA]</scope>
    <source>
        <strain evidence="6">cv. Malutang</strain>
    </source>
</reference>
<dbReference type="PANTHER" id="PTHR31692">
    <property type="entry name" value="EXPANSIN-B3"/>
    <property type="match status" value="1"/>
</dbReference>
<keyword evidence="2" id="KW-0964">Secreted</keyword>
<evidence type="ECO:0000259" key="4">
    <source>
        <dbReference type="PROSITE" id="PS50843"/>
    </source>
</evidence>
<dbReference type="PRINTS" id="PR00829">
    <property type="entry name" value="LOLP1ALLERGN"/>
</dbReference>
<dbReference type="EMBL" id="VAHF01000004">
    <property type="protein sequence ID" value="TXG62609.1"/>
    <property type="molecule type" value="Genomic_DNA"/>
</dbReference>
<dbReference type="InterPro" id="IPR036749">
    <property type="entry name" value="Expansin_CBD_sf"/>
</dbReference>
<gene>
    <name evidence="5" type="ORF">EZV62_009603</name>
</gene>
<dbReference type="GO" id="GO:0005576">
    <property type="term" value="C:extracellular region"/>
    <property type="evidence" value="ECO:0007669"/>
    <property type="project" value="UniProtKB-SubCell"/>
</dbReference>
<dbReference type="InterPro" id="IPR007117">
    <property type="entry name" value="Expansin_CBD"/>
</dbReference>
<organism evidence="5 6">
    <name type="scientific">Acer yangbiense</name>
    <dbReference type="NCBI Taxonomy" id="1000413"/>
    <lineage>
        <taxon>Eukaryota</taxon>
        <taxon>Viridiplantae</taxon>
        <taxon>Streptophyta</taxon>
        <taxon>Embryophyta</taxon>
        <taxon>Tracheophyta</taxon>
        <taxon>Spermatophyta</taxon>
        <taxon>Magnoliopsida</taxon>
        <taxon>eudicotyledons</taxon>
        <taxon>Gunneridae</taxon>
        <taxon>Pentapetalae</taxon>
        <taxon>rosids</taxon>
        <taxon>malvids</taxon>
        <taxon>Sapindales</taxon>
        <taxon>Sapindaceae</taxon>
        <taxon>Hippocastanoideae</taxon>
        <taxon>Acereae</taxon>
        <taxon>Acer</taxon>
    </lineage>
</organism>
<dbReference type="Proteomes" id="UP000323000">
    <property type="component" value="Chromosome 4"/>
</dbReference>
<evidence type="ECO:0000313" key="5">
    <source>
        <dbReference type="EMBL" id="TXG62609.1"/>
    </source>
</evidence>
<dbReference type="PROSITE" id="PS50843">
    <property type="entry name" value="EXPANSIN_CBD"/>
    <property type="match status" value="1"/>
</dbReference>
<feature type="domain" description="Expansin-like CBD" evidence="4">
    <location>
        <begin position="84"/>
        <end position="145"/>
    </location>
</feature>
<accession>A0A5C7I0R8</accession>
<dbReference type="OrthoDB" id="406505at2759"/>